<sequence length="410" mass="48385">MGNEIYSSVSRRKIKKYLKLVKKQRNFIAIIDTNLCWLTANPSLLKFLKLEKSKQLTALTIDDLFPVVQKRTKKKTFEILVSSLQQLKSLVNNEVIRLTLEYNNLQGETGLAIFAFSLVEINRIELIQILVTPIENLETKNTNSKDKTTLDFSNSTSSNIESNENELDKQKSENQTEKIEKKKKKEEEPKTDEEQDKEKTKKIKKNETEKQKETETETEKEKETEKEPKTKTETEKETAKEIEKETEKETTIDIQKQKVIKTKSYIEENLEEIELIITTTKDNLIEKFELQKYLVDRVTKDFDDILKIHQKILNEKKEKTKKLSQELLDLRKSIKNKFGVIEAKMHRMLAELEKEKKTKREVFDKNLLIRRSLKNIKSQLQLLSRHKEEISQFPNILTLYKQLYDLLEID</sequence>
<evidence type="ECO:0000256" key="1">
    <source>
        <dbReference type="SAM" id="Coils"/>
    </source>
</evidence>
<dbReference type="Proteomes" id="UP001146793">
    <property type="component" value="Unassembled WGS sequence"/>
</dbReference>
<feature type="compositionally biased region" description="Basic and acidic residues" evidence="2">
    <location>
        <begin position="166"/>
        <end position="188"/>
    </location>
</feature>
<evidence type="ECO:0000256" key="2">
    <source>
        <dbReference type="SAM" id="MobiDB-lite"/>
    </source>
</evidence>
<organism evidence="3 4">
    <name type="scientific">Anaeramoeba flamelloides</name>
    <dbReference type="NCBI Taxonomy" id="1746091"/>
    <lineage>
        <taxon>Eukaryota</taxon>
        <taxon>Metamonada</taxon>
        <taxon>Anaeramoebidae</taxon>
        <taxon>Anaeramoeba</taxon>
    </lineage>
</organism>
<comment type="caution">
    <text evidence="3">The sequence shown here is derived from an EMBL/GenBank/DDBJ whole genome shotgun (WGS) entry which is preliminary data.</text>
</comment>
<feature type="region of interest" description="Disordered" evidence="2">
    <location>
        <begin position="141"/>
        <end position="244"/>
    </location>
</feature>
<proteinExistence type="predicted"/>
<evidence type="ECO:0000313" key="3">
    <source>
        <dbReference type="EMBL" id="KAJ3439008.1"/>
    </source>
</evidence>
<dbReference type="AlphaFoldDB" id="A0AAV7ZFI2"/>
<evidence type="ECO:0000313" key="4">
    <source>
        <dbReference type="Proteomes" id="UP001146793"/>
    </source>
</evidence>
<feature type="coiled-coil region" evidence="1">
    <location>
        <begin position="306"/>
        <end position="333"/>
    </location>
</feature>
<accession>A0AAV7ZFI2</accession>
<protein>
    <submittedName>
        <fullName evidence="3">Major sperm protein</fullName>
    </submittedName>
</protein>
<feature type="compositionally biased region" description="Basic and acidic residues" evidence="2">
    <location>
        <begin position="205"/>
        <end position="244"/>
    </location>
</feature>
<feature type="compositionally biased region" description="Low complexity" evidence="2">
    <location>
        <begin position="153"/>
        <end position="162"/>
    </location>
</feature>
<reference evidence="3" key="1">
    <citation type="submission" date="2022-08" db="EMBL/GenBank/DDBJ databases">
        <title>Novel sulphate-reducing endosymbionts in the free-living metamonad Anaeramoeba.</title>
        <authorList>
            <person name="Jerlstrom-Hultqvist J."/>
            <person name="Cepicka I."/>
            <person name="Gallot-Lavallee L."/>
            <person name="Salas-Leiva D."/>
            <person name="Curtis B.A."/>
            <person name="Zahonova K."/>
            <person name="Pipaliya S."/>
            <person name="Dacks J."/>
            <person name="Roger A.J."/>
        </authorList>
    </citation>
    <scope>NUCLEOTIDE SEQUENCE</scope>
    <source>
        <strain evidence="3">Busselton2</strain>
    </source>
</reference>
<dbReference type="EMBL" id="JANTQA010000032">
    <property type="protein sequence ID" value="KAJ3439008.1"/>
    <property type="molecule type" value="Genomic_DNA"/>
</dbReference>
<keyword evidence="1" id="KW-0175">Coiled coil</keyword>
<gene>
    <name evidence="3" type="ORF">M0812_15023</name>
</gene>
<name>A0AAV7ZFI2_9EUKA</name>